<dbReference type="InParanoid" id="K5UTT7"/>
<name>K5UTT7_PHACS</name>
<dbReference type="InterPro" id="IPR001623">
    <property type="entry name" value="DnaJ_domain"/>
</dbReference>
<dbReference type="KEGG" id="pco:PHACADRAFT_259680"/>
<dbReference type="STRING" id="650164.K5UTT7"/>
<feature type="domain" description="J" evidence="4">
    <location>
        <begin position="60"/>
        <end position="123"/>
    </location>
</feature>
<feature type="transmembrane region" description="Helical" evidence="3">
    <location>
        <begin position="147"/>
        <end position="164"/>
    </location>
</feature>
<dbReference type="PANTHER" id="PTHR44360:SF1">
    <property type="entry name" value="DNAJ HOMOLOG SUBFAMILY B MEMBER 9"/>
    <property type="match status" value="1"/>
</dbReference>
<dbReference type="GO" id="GO:0051087">
    <property type="term" value="F:protein-folding chaperone binding"/>
    <property type="evidence" value="ECO:0007669"/>
    <property type="project" value="TreeGrafter"/>
</dbReference>
<proteinExistence type="predicted"/>
<evidence type="ECO:0000313" key="6">
    <source>
        <dbReference type="Proteomes" id="UP000008370"/>
    </source>
</evidence>
<feature type="transmembrane region" description="Helical" evidence="3">
    <location>
        <begin position="170"/>
        <end position="189"/>
    </location>
</feature>
<dbReference type="Pfam" id="PF00226">
    <property type="entry name" value="DnaJ"/>
    <property type="match status" value="1"/>
</dbReference>
<evidence type="ECO:0000256" key="3">
    <source>
        <dbReference type="SAM" id="Phobius"/>
    </source>
</evidence>
<dbReference type="InterPro" id="IPR036869">
    <property type="entry name" value="J_dom_sf"/>
</dbReference>
<protein>
    <recommendedName>
        <fullName evidence="4">J domain-containing protein</fullName>
    </recommendedName>
</protein>
<evidence type="ECO:0000313" key="5">
    <source>
        <dbReference type="EMBL" id="EKM53361.1"/>
    </source>
</evidence>
<dbReference type="RefSeq" id="XP_007398053.1">
    <property type="nucleotide sequence ID" value="XM_007397991.1"/>
</dbReference>
<dbReference type="GO" id="GO:0005783">
    <property type="term" value="C:endoplasmic reticulum"/>
    <property type="evidence" value="ECO:0007669"/>
    <property type="project" value="TreeGrafter"/>
</dbReference>
<keyword evidence="1" id="KW-0143">Chaperone</keyword>
<dbReference type="EMBL" id="JH930474">
    <property type="protein sequence ID" value="EKM53361.1"/>
    <property type="molecule type" value="Genomic_DNA"/>
</dbReference>
<dbReference type="SUPFAM" id="SSF46565">
    <property type="entry name" value="Chaperone J-domain"/>
    <property type="match status" value="1"/>
</dbReference>
<dbReference type="Gene3D" id="1.10.287.110">
    <property type="entry name" value="DnaJ domain"/>
    <property type="match status" value="1"/>
</dbReference>
<evidence type="ECO:0000259" key="4">
    <source>
        <dbReference type="PROSITE" id="PS50076"/>
    </source>
</evidence>
<dbReference type="OrthoDB" id="10250354at2759"/>
<dbReference type="InterPro" id="IPR051948">
    <property type="entry name" value="Hsp70_co-chaperone_J-domain"/>
</dbReference>
<dbReference type="Proteomes" id="UP000008370">
    <property type="component" value="Unassembled WGS sequence"/>
</dbReference>
<gene>
    <name evidence="5" type="ORF">PHACADRAFT_259680</name>
</gene>
<evidence type="ECO:0000256" key="2">
    <source>
        <dbReference type="SAM" id="MobiDB-lite"/>
    </source>
</evidence>
<dbReference type="GO" id="GO:0036503">
    <property type="term" value="P:ERAD pathway"/>
    <property type="evidence" value="ECO:0007669"/>
    <property type="project" value="TreeGrafter"/>
</dbReference>
<dbReference type="AlphaFoldDB" id="K5UTT7"/>
<dbReference type="GO" id="GO:0051787">
    <property type="term" value="F:misfolded protein binding"/>
    <property type="evidence" value="ECO:0007669"/>
    <property type="project" value="TreeGrafter"/>
</dbReference>
<dbReference type="CDD" id="cd06257">
    <property type="entry name" value="DnaJ"/>
    <property type="match status" value="1"/>
</dbReference>
<keyword evidence="3" id="KW-0472">Membrane</keyword>
<reference evidence="5 6" key="1">
    <citation type="journal article" date="2012" name="BMC Genomics">
        <title>Comparative genomics of the white-rot fungi, Phanerochaete carnosa and P. chrysosporium, to elucidate the genetic basis of the distinct wood types they colonize.</title>
        <authorList>
            <person name="Suzuki H."/>
            <person name="MacDonald J."/>
            <person name="Syed K."/>
            <person name="Salamov A."/>
            <person name="Hori C."/>
            <person name="Aerts A."/>
            <person name="Henrissat B."/>
            <person name="Wiebenga A."/>
            <person name="vanKuyk P.A."/>
            <person name="Barry K."/>
            <person name="Lindquist E."/>
            <person name="LaButti K."/>
            <person name="Lapidus A."/>
            <person name="Lucas S."/>
            <person name="Coutinho P."/>
            <person name="Gong Y."/>
            <person name="Samejima M."/>
            <person name="Mahadevan R."/>
            <person name="Abou-Zaid M."/>
            <person name="de Vries R.P."/>
            <person name="Igarashi K."/>
            <person name="Yadav J.S."/>
            <person name="Grigoriev I.V."/>
            <person name="Master E.R."/>
        </authorList>
    </citation>
    <scope>NUCLEOTIDE SEQUENCE [LARGE SCALE GENOMIC DNA]</scope>
    <source>
        <strain evidence="5 6">HHB-10118-sp</strain>
    </source>
</reference>
<evidence type="ECO:0000256" key="1">
    <source>
        <dbReference type="ARBA" id="ARBA00023186"/>
    </source>
</evidence>
<sequence length="406" mass="45733">MLASQLLNIFHRFYAFALHRQPPPPNTPLYIKHRRYCYTLVVFGYALYTFSQAGSAIGQNLYEILGVPPTADEAAMKFNFRAFAKIWHPDKAGPHAETYFMEVRTAYEALKNPTTRFAYDRFGPQALKWDKVTTMQDYFMRGMGHSVLYYAVGIAALMFWNKIAPRDLAFWNYLILFWTFAVELLLIMAPSTSDSSHTALPSSLYTPPDAPSRTGLLGLLWPNRVAYQHINFLKSLSILLSSALYQVIPILFPSATEKLDPKQVAQFMSLANNALRNIDQEALTTIHTDLHACHGEPTKTAPSQVDFPNILPCDPAEPVMDLVRQEMEAVVLESILLGQQGEARKAVEAAVLRRRRVEDGRGSTSESLPRHQNISRRAPPRPLKVQGSVSDIGDESKYVRGRSLSL</sequence>
<keyword evidence="3" id="KW-1133">Transmembrane helix</keyword>
<keyword evidence="6" id="KW-1185">Reference proteome</keyword>
<dbReference type="PANTHER" id="PTHR44360">
    <property type="entry name" value="DNAJ HOMOLOG SUBFAMILY B MEMBER 9"/>
    <property type="match status" value="1"/>
</dbReference>
<keyword evidence="3" id="KW-0812">Transmembrane</keyword>
<feature type="compositionally biased region" description="Polar residues" evidence="2">
    <location>
        <begin position="362"/>
        <end position="372"/>
    </location>
</feature>
<dbReference type="SMART" id="SM00271">
    <property type="entry name" value="DnaJ"/>
    <property type="match status" value="1"/>
</dbReference>
<feature type="region of interest" description="Disordered" evidence="2">
    <location>
        <begin position="356"/>
        <end position="394"/>
    </location>
</feature>
<dbReference type="HOGENOM" id="CLU_043818_1_0_1"/>
<accession>K5UTT7</accession>
<organism evidence="5 6">
    <name type="scientific">Phanerochaete carnosa (strain HHB-10118-sp)</name>
    <name type="common">White-rot fungus</name>
    <name type="synonym">Peniophora carnosa</name>
    <dbReference type="NCBI Taxonomy" id="650164"/>
    <lineage>
        <taxon>Eukaryota</taxon>
        <taxon>Fungi</taxon>
        <taxon>Dikarya</taxon>
        <taxon>Basidiomycota</taxon>
        <taxon>Agaricomycotina</taxon>
        <taxon>Agaricomycetes</taxon>
        <taxon>Polyporales</taxon>
        <taxon>Phanerochaetaceae</taxon>
        <taxon>Phanerochaete</taxon>
    </lineage>
</organism>
<dbReference type="PRINTS" id="PR00625">
    <property type="entry name" value="JDOMAIN"/>
</dbReference>
<dbReference type="PROSITE" id="PS50076">
    <property type="entry name" value="DNAJ_2"/>
    <property type="match status" value="1"/>
</dbReference>
<dbReference type="GeneID" id="18917493"/>